<accession>A0A5A9NDG8</accession>
<feature type="region of interest" description="Disordered" evidence="1">
    <location>
        <begin position="117"/>
        <end position="152"/>
    </location>
</feature>
<dbReference type="Proteomes" id="UP000324632">
    <property type="component" value="Chromosome 20"/>
</dbReference>
<gene>
    <name evidence="2" type="ORF">E1301_Tti002189</name>
</gene>
<evidence type="ECO:0000313" key="2">
    <source>
        <dbReference type="EMBL" id="KAA0706869.1"/>
    </source>
</evidence>
<reference evidence="2 3" key="1">
    <citation type="journal article" date="2019" name="Mol. Ecol. Resour.">
        <title>Chromosome-level genome assembly of Triplophysa tibetana, a fish adapted to the harsh high-altitude environment of the Tibetan Plateau.</title>
        <authorList>
            <person name="Yang X."/>
            <person name="Liu H."/>
            <person name="Ma Z."/>
            <person name="Zou Y."/>
            <person name="Zou M."/>
            <person name="Mao Y."/>
            <person name="Li X."/>
            <person name="Wang H."/>
            <person name="Chen T."/>
            <person name="Wang W."/>
            <person name="Yang R."/>
        </authorList>
    </citation>
    <scope>NUCLEOTIDE SEQUENCE [LARGE SCALE GENOMIC DNA]</scope>
    <source>
        <strain evidence="2">TTIB1903HZAU</strain>
        <tissue evidence="2">Muscle</tissue>
    </source>
</reference>
<sequence>MMEQGGYWGGKMSLRNGKTLSGAPDQAGPRSYPHSGRNPYRDLDLDGPLLSLPDSLSLAEVSRAHKSSCFCPFTPGPSPFSGSRSNTHTCSPVDTHLSLVWLSHGYPPGHEMAYRTTTTNTGKPQLSGFGPELRRVRDGEEQGGGEGGLWDY</sequence>
<protein>
    <submittedName>
        <fullName evidence="2">Uncharacterized protein</fullName>
    </submittedName>
</protein>
<feature type="region of interest" description="Disordered" evidence="1">
    <location>
        <begin position="1"/>
        <end position="38"/>
    </location>
</feature>
<name>A0A5A9NDG8_9TELE</name>
<organism evidence="2 3">
    <name type="scientific">Triplophysa tibetana</name>
    <dbReference type="NCBI Taxonomy" id="1572043"/>
    <lineage>
        <taxon>Eukaryota</taxon>
        <taxon>Metazoa</taxon>
        <taxon>Chordata</taxon>
        <taxon>Craniata</taxon>
        <taxon>Vertebrata</taxon>
        <taxon>Euteleostomi</taxon>
        <taxon>Actinopterygii</taxon>
        <taxon>Neopterygii</taxon>
        <taxon>Teleostei</taxon>
        <taxon>Ostariophysi</taxon>
        <taxon>Cypriniformes</taxon>
        <taxon>Nemacheilidae</taxon>
        <taxon>Triplophysa</taxon>
    </lineage>
</organism>
<evidence type="ECO:0000256" key="1">
    <source>
        <dbReference type="SAM" id="MobiDB-lite"/>
    </source>
</evidence>
<comment type="caution">
    <text evidence="2">The sequence shown here is derived from an EMBL/GenBank/DDBJ whole genome shotgun (WGS) entry which is preliminary data.</text>
</comment>
<keyword evidence="3" id="KW-1185">Reference proteome</keyword>
<evidence type="ECO:0000313" key="3">
    <source>
        <dbReference type="Proteomes" id="UP000324632"/>
    </source>
</evidence>
<dbReference type="EMBL" id="SOYY01000020">
    <property type="protein sequence ID" value="KAA0706869.1"/>
    <property type="molecule type" value="Genomic_DNA"/>
</dbReference>
<proteinExistence type="predicted"/>
<dbReference type="AlphaFoldDB" id="A0A5A9NDG8"/>
<feature type="compositionally biased region" description="Gly residues" evidence="1">
    <location>
        <begin position="142"/>
        <end position="152"/>
    </location>
</feature>